<feature type="transmembrane region" description="Helical" evidence="1">
    <location>
        <begin position="21"/>
        <end position="43"/>
    </location>
</feature>
<dbReference type="SUPFAM" id="SSF53474">
    <property type="entry name" value="alpha/beta-Hydrolases"/>
    <property type="match status" value="1"/>
</dbReference>
<keyword evidence="3" id="KW-0378">Hydrolase</keyword>
<dbReference type="EMBL" id="JBHSSW010000066">
    <property type="protein sequence ID" value="MFC6199655.1"/>
    <property type="molecule type" value="Genomic_DNA"/>
</dbReference>
<keyword evidence="4" id="KW-1185">Reference proteome</keyword>
<evidence type="ECO:0000259" key="2">
    <source>
        <dbReference type="Pfam" id="PF12146"/>
    </source>
</evidence>
<keyword evidence="1" id="KW-1133">Transmembrane helix</keyword>
<keyword evidence="1" id="KW-0812">Transmembrane</keyword>
<reference evidence="4" key="1">
    <citation type="journal article" date="2019" name="Int. J. Syst. Evol. Microbiol.">
        <title>The Global Catalogue of Microorganisms (GCM) 10K type strain sequencing project: providing services to taxonomists for standard genome sequencing and annotation.</title>
        <authorList>
            <consortium name="The Broad Institute Genomics Platform"/>
            <consortium name="The Broad Institute Genome Sequencing Center for Infectious Disease"/>
            <person name="Wu L."/>
            <person name="Ma J."/>
        </authorList>
    </citation>
    <scope>NUCLEOTIDE SEQUENCE [LARGE SCALE GENOMIC DNA]</scope>
    <source>
        <strain evidence="4">CGMCC-1.15741</strain>
    </source>
</reference>
<feature type="domain" description="Serine aminopeptidase S33" evidence="2">
    <location>
        <begin position="82"/>
        <end position="317"/>
    </location>
</feature>
<gene>
    <name evidence="3" type="ORF">ACFQDM_16360</name>
</gene>
<dbReference type="Gene3D" id="3.40.50.1820">
    <property type="entry name" value="alpha/beta hydrolase"/>
    <property type="match status" value="1"/>
</dbReference>
<protein>
    <submittedName>
        <fullName evidence="3">Alpha/beta hydrolase</fullName>
    </submittedName>
</protein>
<keyword evidence="1" id="KW-0472">Membrane</keyword>
<dbReference type="Pfam" id="PF12146">
    <property type="entry name" value="Hydrolase_4"/>
    <property type="match status" value="1"/>
</dbReference>
<dbReference type="PANTHER" id="PTHR11614">
    <property type="entry name" value="PHOSPHOLIPASE-RELATED"/>
    <property type="match status" value="1"/>
</dbReference>
<name>A0ABW1SDC4_9PROT</name>
<dbReference type="InterPro" id="IPR022742">
    <property type="entry name" value="Hydrolase_4"/>
</dbReference>
<sequence>MAEEASLVRDRFAAGTSRRHWAGLVVLCCGILILLGACATPRFPDYPVETMVMPKLEPQNNRLVTFDGEELGLTIWGQEIEDPDYVVVGVHGMNDYANAFHMAAPWWAERGVRTYAYDQRGFGRSFGRGSWQNEDAMREDLRTVIELVRAEHPDATLTVVGISMGGAVAMTAFGGEHPPQADRLILSGPGLRGWGAIPMYQRAALEVSTRVRPGWVVVPPRGLVKIEPTDNIEMLRRTWEDPLMLRDNRIDQVYGVVSLMERAHQRAPNLPENTLLLYGAKDIVIPEKGLRRTAPRLPAHVTTAYYANGYHMLMRDLQAETVWRDQLSFMKDPDAPLPSAAPELPWRKNN</sequence>
<accession>A0ABW1SDC4</accession>
<dbReference type="Proteomes" id="UP001596303">
    <property type="component" value="Unassembled WGS sequence"/>
</dbReference>
<dbReference type="PRINTS" id="PR00111">
    <property type="entry name" value="ABHYDROLASE"/>
</dbReference>
<dbReference type="InterPro" id="IPR029058">
    <property type="entry name" value="AB_hydrolase_fold"/>
</dbReference>
<organism evidence="3 4">
    <name type="scientific">Ponticaulis profundi</name>
    <dbReference type="NCBI Taxonomy" id="2665222"/>
    <lineage>
        <taxon>Bacteria</taxon>
        <taxon>Pseudomonadati</taxon>
        <taxon>Pseudomonadota</taxon>
        <taxon>Alphaproteobacteria</taxon>
        <taxon>Hyphomonadales</taxon>
        <taxon>Hyphomonadaceae</taxon>
        <taxon>Ponticaulis</taxon>
    </lineage>
</organism>
<comment type="caution">
    <text evidence="3">The sequence shown here is derived from an EMBL/GenBank/DDBJ whole genome shotgun (WGS) entry which is preliminary data.</text>
</comment>
<evidence type="ECO:0000256" key="1">
    <source>
        <dbReference type="SAM" id="Phobius"/>
    </source>
</evidence>
<evidence type="ECO:0000313" key="3">
    <source>
        <dbReference type="EMBL" id="MFC6199655.1"/>
    </source>
</evidence>
<proteinExistence type="predicted"/>
<evidence type="ECO:0000313" key="4">
    <source>
        <dbReference type="Proteomes" id="UP001596303"/>
    </source>
</evidence>
<dbReference type="GO" id="GO:0016787">
    <property type="term" value="F:hydrolase activity"/>
    <property type="evidence" value="ECO:0007669"/>
    <property type="project" value="UniProtKB-KW"/>
</dbReference>
<dbReference type="RefSeq" id="WP_377380906.1">
    <property type="nucleotide sequence ID" value="NZ_JBHSSW010000066.1"/>
</dbReference>
<dbReference type="InterPro" id="IPR000073">
    <property type="entry name" value="AB_hydrolase_1"/>
</dbReference>
<dbReference type="InterPro" id="IPR051044">
    <property type="entry name" value="MAG_DAG_Lipase"/>
</dbReference>